<reference evidence="1 2" key="1">
    <citation type="submission" date="2018-04" db="EMBL/GenBank/DDBJ databases">
        <title>Adhaeribacter sp. HMF7616 genome sequencing and assembly.</title>
        <authorList>
            <person name="Kang H."/>
            <person name="Kang J."/>
            <person name="Cha I."/>
            <person name="Kim H."/>
            <person name="Joh K."/>
        </authorList>
    </citation>
    <scope>NUCLEOTIDE SEQUENCE [LARGE SCALE GENOMIC DNA]</scope>
    <source>
        <strain evidence="1 2">HMF7616</strain>
    </source>
</reference>
<proteinExistence type="predicted"/>
<evidence type="ECO:0000313" key="2">
    <source>
        <dbReference type="Proteomes" id="UP000253919"/>
    </source>
</evidence>
<dbReference type="OrthoDB" id="9802640at2"/>
<organism evidence="1 2">
    <name type="scientific">Adhaeribacter pallidiroseus</name>
    <dbReference type="NCBI Taxonomy" id="2072847"/>
    <lineage>
        <taxon>Bacteria</taxon>
        <taxon>Pseudomonadati</taxon>
        <taxon>Bacteroidota</taxon>
        <taxon>Cytophagia</taxon>
        <taxon>Cytophagales</taxon>
        <taxon>Hymenobacteraceae</taxon>
        <taxon>Adhaeribacter</taxon>
    </lineage>
</organism>
<name>A0A369QJV0_9BACT</name>
<keyword evidence="2" id="KW-1185">Reference proteome</keyword>
<accession>A0A369QJV0</accession>
<sequence length="97" mass="11389">MAKAKDNIICELCNRQVDAVTRHHLLPKQEGGRYSETVDLCQPCHSTIHRTFTNRELARGFASVQALQQAEPLQKYLNWIKNKSNIIRIANRRRRYR</sequence>
<dbReference type="PANTHER" id="PTHR37827:SF1">
    <property type="entry name" value="HNH DOMAIN-CONTAINING PROTEIN"/>
    <property type="match status" value="1"/>
</dbReference>
<dbReference type="RefSeq" id="WP_115374245.1">
    <property type="nucleotide sequence ID" value="NZ_QASA01000001.1"/>
</dbReference>
<protein>
    <recommendedName>
        <fullName evidence="3">HNH domain-containing protein</fullName>
    </recommendedName>
</protein>
<dbReference type="Gene3D" id="1.10.30.50">
    <property type="match status" value="1"/>
</dbReference>
<comment type="caution">
    <text evidence="1">The sequence shown here is derived from an EMBL/GenBank/DDBJ whole genome shotgun (WGS) entry which is preliminary data.</text>
</comment>
<evidence type="ECO:0000313" key="1">
    <source>
        <dbReference type="EMBL" id="RDC65191.1"/>
    </source>
</evidence>
<evidence type="ECO:0008006" key="3">
    <source>
        <dbReference type="Google" id="ProtNLM"/>
    </source>
</evidence>
<dbReference type="EMBL" id="QASA01000001">
    <property type="protein sequence ID" value="RDC65191.1"/>
    <property type="molecule type" value="Genomic_DNA"/>
</dbReference>
<gene>
    <name evidence="1" type="ORF">AHMF7616_03821</name>
</gene>
<dbReference type="AlphaFoldDB" id="A0A369QJV0"/>
<dbReference type="Proteomes" id="UP000253919">
    <property type="component" value="Unassembled WGS sequence"/>
</dbReference>
<dbReference type="PANTHER" id="PTHR37827">
    <property type="entry name" value="TUDOR DOMAIN-CONTAINING PROTEIN"/>
    <property type="match status" value="1"/>
</dbReference>